<dbReference type="EMBL" id="AWUE01018579">
    <property type="protein sequence ID" value="OMO79328.1"/>
    <property type="molecule type" value="Genomic_DNA"/>
</dbReference>
<feature type="compositionally biased region" description="Basic and acidic residues" evidence="1">
    <location>
        <begin position="28"/>
        <end position="45"/>
    </location>
</feature>
<sequence length="62" mass="7066">MPQQSPPERDLAMPRSPSPTVDQGRFPGTRDFKRKGEKEKKWKEDAKGIMHSVDELAHLGVH</sequence>
<reference evidence="3" key="1">
    <citation type="submission" date="2013-09" db="EMBL/GenBank/DDBJ databases">
        <title>Corchorus olitorius genome sequencing.</title>
        <authorList>
            <person name="Alam M."/>
            <person name="Haque M.S."/>
            <person name="Islam M.S."/>
            <person name="Emdad E.M."/>
            <person name="Islam M.M."/>
            <person name="Ahmed B."/>
            <person name="Halim A."/>
            <person name="Hossen Q.M.M."/>
            <person name="Hossain M.Z."/>
            <person name="Ahmed R."/>
            <person name="Khan M.M."/>
            <person name="Islam R."/>
            <person name="Rashid M.M."/>
            <person name="Khan S.A."/>
            <person name="Rahman M.S."/>
            <person name="Alam M."/>
            <person name="Yahiya A.S."/>
            <person name="Khan M.S."/>
            <person name="Azam M.S."/>
            <person name="Haque T."/>
            <person name="Lashkar M.Z.H."/>
            <person name="Akhand A.I."/>
            <person name="Morshed G."/>
            <person name="Roy S."/>
            <person name="Uddin K.S."/>
            <person name="Rabeya T."/>
            <person name="Hossain A.S."/>
            <person name="Chowdhury A."/>
            <person name="Snigdha A.R."/>
            <person name="Mortoza M.S."/>
            <person name="Matin S.A."/>
            <person name="Hoque S.M.E."/>
            <person name="Islam M.K."/>
            <person name="Roy D.K."/>
            <person name="Haider R."/>
            <person name="Moosa M.M."/>
            <person name="Elias S.M."/>
            <person name="Hasan A.M."/>
            <person name="Jahan S."/>
            <person name="Shafiuddin M."/>
            <person name="Mahmood N."/>
            <person name="Shommy N.S."/>
        </authorList>
    </citation>
    <scope>NUCLEOTIDE SEQUENCE [LARGE SCALE GENOMIC DNA]</scope>
    <source>
        <strain evidence="3">cv. O-4</strain>
    </source>
</reference>
<accession>A0A1R3I9V1</accession>
<name>A0A1R3I9V1_9ROSI</name>
<evidence type="ECO:0000313" key="2">
    <source>
        <dbReference type="EMBL" id="OMO79328.1"/>
    </source>
</evidence>
<gene>
    <name evidence="2" type="ORF">COLO4_24471</name>
</gene>
<dbReference type="AlphaFoldDB" id="A0A1R3I9V1"/>
<organism evidence="2 3">
    <name type="scientific">Corchorus olitorius</name>
    <dbReference type="NCBI Taxonomy" id="93759"/>
    <lineage>
        <taxon>Eukaryota</taxon>
        <taxon>Viridiplantae</taxon>
        <taxon>Streptophyta</taxon>
        <taxon>Embryophyta</taxon>
        <taxon>Tracheophyta</taxon>
        <taxon>Spermatophyta</taxon>
        <taxon>Magnoliopsida</taxon>
        <taxon>eudicotyledons</taxon>
        <taxon>Gunneridae</taxon>
        <taxon>Pentapetalae</taxon>
        <taxon>rosids</taxon>
        <taxon>malvids</taxon>
        <taxon>Malvales</taxon>
        <taxon>Malvaceae</taxon>
        <taxon>Grewioideae</taxon>
        <taxon>Apeibeae</taxon>
        <taxon>Corchorus</taxon>
    </lineage>
</organism>
<dbReference type="Proteomes" id="UP000187203">
    <property type="component" value="Unassembled WGS sequence"/>
</dbReference>
<protein>
    <submittedName>
        <fullName evidence="2">Uncharacterized protein</fullName>
    </submittedName>
</protein>
<feature type="region of interest" description="Disordered" evidence="1">
    <location>
        <begin position="1"/>
        <end position="45"/>
    </location>
</feature>
<proteinExistence type="predicted"/>
<evidence type="ECO:0000313" key="3">
    <source>
        <dbReference type="Proteomes" id="UP000187203"/>
    </source>
</evidence>
<comment type="caution">
    <text evidence="2">The sequence shown here is derived from an EMBL/GenBank/DDBJ whole genome shotgun (WGS) entry which is preliminary data.</text>
</comment>
<keyword evidence="3" id="KW-1185">Reference proteome</keyword>
<evidence type="ECO:0000256" key="1">
    <source>
        <dbReference type="SAM" id="MobiDB-lite"/>
    </source>
</evidence>